<keyword evidence="1" id="KW-0732">Signal</keyword>
<evidence type="ECO:0000313" key="3">
    <source>
        <dbReference type="Proteomes" id="UP000593567"/>
    </source>
</evidence>
<feature type="signal peptide" evidence="1">
    <location>
        <begin position="1"/>
        <end position="28"/>
    </location>
</feature>
<name>A0A7J7KIF5_BUGNE</name>
<protein>
    <submittedName>
        <fullName evidence="2">Uncharacterized protein</fullName>
    </submittedName>
</protein>
<evidence type="ECO:0000313" key="2">
    <source>
        <dbReference type="EMBL" id="KAF6037674.1"/>
    </source>
</evidence>
<dbReference type="AlphaFoldDB" id="A0A7J7KIF5"/>
<dbReference type="Proteomes" id="UP000593567">
    <property type="component" value="Unassembled WGS sequence"/>
</dbReference>
<comment type="caution">
    <text evidence="2">The sequence shown here is derived from an EMBL/GenBank/DDBJ whole genome shotgun (WGS) entry which is preliminary data.</text>
</comment>
<reference evidence="2" key="1">
    <citation type="submission" date="2020-06" db="EMBL/GenBank/DDBJ databases">
        <title>Draft genome of Bugula neritina, a colonial animal packing powerful symbionts and potential medicines.</title>
        <authorList>
            <person name="Rayko M."/>
        </authorList>
    </citation>
    <scope>NUCLEOTIDE SEQUENCE [LARGE SCALE GENOMIC DNA]</scope>
    <source>
        <strain evidence="2">Kwan_BN1</strain>
    </source>
</reference>
<feature type="chain" id="PRO_5029822566" evidence="1">
    <location>
        <begin position="29"/>
        <end position="173"/>
    </location>
</feature>
<proteinExistence type="predicted"/>
<accession>A0A7J7KIF5</accession>
<sequence>MKFFTKTCFLGTIAMGLLLGLCVQSTSARSMASLLNKEGKLIGQTATLLEYLEEFFSSQRELRTSHLNDQCGNANCSHFLESPTTEAARVLSTIYVQTYCCVQMLRNLIKPHMKVPYLSHAQTLICDIGVGSGICNDSKYIKATPDFFLCTETFDSNVCLLAMMKSYLSCIVG</sequence>
<evidence type="ECO:0000256" key="1">
    <source>
        <dbReference type="SAM" id="SignalP"/>
    </source>
</evidence>
<dbReference type="EMBL" id="VXIV02000533">
    <property type="protein sequence ID" value="KAF6037674.1"/>
    <property type="molecule type" value="Genomic_DNA"/>
</dbReference>
<gene>
    <name evidence="2" type="ORF">EB796_004036</name>
</gene>
<organism evidence="2 3">
    <name type="scientific">Bugula neritina</name>
    <name type="common">Brown bryozoan</name>
    <name type="synonym">Sertularia neritina</name>
    <dbReference type="NCBI Taxonomy" id="10212"/>
    <lineage>
        <taxon>Eukaryota</taxon>
        <taxon>Metazoa</taxon>
        <taxon>Spiralia</taxon>
        <taxon>Lophotrochozoa</taxon>
        <taxon>Bryozoa</taxon>
        <taxon>Gymnolaemata</taxon>
        <taxon>Cheilostomatida</taxon>
        <taxon>Flustrina</taxon>
        <taxon>Buguloidea</taxon>
        <taxon>Bugulidae</taxon>
        <taxon>Bugula</taxon>
    </lineage>
</organism>
<keyword evidence="3" id="KW-1185">Reference proteome</keyword>